<dbReference type="Proteomes" id="UP000076038">
    <property type="component" value="Chromosome"/>
</dbReference>
<dbReference type="GO" id="GO:0003824">
    <property type="term" value="F:catalytic activity"/>
    <property type="evidence" value="ECO:0007669"/>
    <property type="project" value="InterPro"/>
</dbReference>
<keyword evidence="1" id="KW-0472">Membrane</keyword>
<dbReference type="EMBL" id="CP015220">
    <property type="protein sequence ID" value="AMY22986.1"/>
    <property type="molecule type" value="Genomic_DNA"/>
</dbReference>
<protein>
    <recommendedName>
        <fullName evidence="2">Endonuclease/exonuclease/phosphatase domain-containing protein</fullName>
    </recommendedName>
</protein>
<feature type="transmembrane region" description="Helical" evidence="1">
    <location>
        <begin position="64"/>
        <end position="86"/>
    </location>
</feature>
<keyword evidence="1" id="KW-0812">Transmembrane</keyword>
<reference evidence="4" key="2">
    <citation type="submission" date="2016-04" db="EMBL/GenBank/DDBJ databases">
        <title>Complete Genome and Plasmid Sequences for Rhodococcus fascians D188 and Draft Sequences for Rhodococcus spp. Isolates PBTS 1 and PBTS 2.</title>
        <authorList>
            <person name="Stamer R."/>
            <person name="Vereecke D."/>
            <person name="Zhang Y."/>
            <person name="Schilkey F."/>
            <person name="Devitt N."/>
            <person name="Randall J."/>
        </authorList>
    </citation>
    <scope>NUCLEOTIDE SEQUENCE [LARGE SCALE GENOMIC DNA]</scope>
    <source>
        <strain evidence="4">PBTS2</strain>
    </source>
</reference>
<evidence type="ECO:0000259" key="2">
    <source>
        <dbReference type="Pfam" id="PF03372"/>
    </source>
</evidence>
<feature type="transmembrane region" description="Helical" evidence="1">
    <location>
        <begin position="36"/>
        <end position="57"/>
    </location>
</feature>
<name>A0A143QJL2_RHOFA</name>
<dbReference type="KEGG" id="rhs:A3Q41_01682"/>
<evidence type="ECO:0000313" key="4">
    <source>
        <dbReference type="Proteomes" id="UP000076038"/>
    </source>
</evidence>
<evidence type="ECO:0000313" key="3">
    <source>
        <dbReference type="EMBL" id="AMY22986.1"/>
    </source>
</evidence>
<dbReference type="AlphaFoldDB" id="A0A143QJL2"/>
<dbReference type="OrthoDB" id="2340043at2"/>
<dbReference type="Gene3D" id="3.60.10.10">
    <property type="entry name" value="Endonuclease/exonuclease/phosphatase"/>
    <property type="match status" value="1"/>
</dbReference>
<dbReference type="Pfam" id="PF03372">
    <property type="entry name" value="Exo_endo_phos"/>
    <property type="match status" value="1"/>
</dbReference>
<dbReference type="SUPFAM" id="SSF56219">
    <property type="entry name" value="DNase I-like"/>
    <property type="match status" value="1"/>
</dbReference>
<feature type="transmembrane region" description="Helical" evidence="1">
    <location>
        <begin position="12"/>
        <end position="30"/>
    </location>
</feature>
<evidence type="ECO:0000256" key="1">
    <source>
        <dbReference type="SAM" id="Phobius"/>
    </source>
</evidence>
<dbReference type="RefSeq" id="WP_048318885.1">
    <property type="nucleotide sequence ID" value="NZ_CP015220.1"/>
</dbReference>
<keyword evidence="1" id="KW-1133">Transmembrane helix</keyword>
<gene>
    <name evidence="3" type="ORF">A3Q41_01682</name>
</gene>
<sequence>MQRTWVRILTGTIATLGIVTGLVAMGAYYTDTRINVLIALASFVPLMLVAVVVGAVVALIGRQWILAAVSAVVLAAAAVAYAPLYVADAASQDEASGDAVRLRVMQANLMVGSADPSVVVGSARDNAVDVVTIQELTDASVLGLRDAGMEQLFPYSYLRALPTGGGGAGIYSRIPLSDNRELDGFGPVNLATSVDVPGSEPVTLLAVHPGPAYVTPADIWTAELDTLRSDLEAVSASGPVIVSGDFNTTYSHKKFRNLLDAGYADAAAQLGMGLIPTYPTDKGTPAVVGIDHILTNSGHARSLERIDLPGSDHHGLIGEIEFSGVS</sequence>
<keyword evidence="4" id="KW-1185">Reference proteome</keyword>
<feature type="domain" description="Endonuclease/exonuclease/phosphatase" evidence="2">
    <location>
        <begin position="124"/>
        <end position="313"/>
    </location>
</feature>
<dbReference type="InterPro" id="IPR005135">
    <property type="entry name" value="Endo/exonuclease/phosphatase"/>
</dbReference>
<reference evidence="3 4" key="1">
    <citation type="journal article" date="2016" name="Genome Announc.">
        <title>Complete Genome and Plasmid Sequences for Rhodococcus fascians D188 and Draft Sequences for Rhodococcus Isolates PBTS 1 and PBTS 2.</title>
        <authorList>
            <person name="Stamler R.A."/>
            <person name="Vereecke D."/>
            <person name="Zhang Y."/>
            <person name="Schilkey F."/>
            <person name="Devitt N."/>
            <person name="Randall J.J."/>
        </authorList>
    </citation>
    <scope>NUCLEOTIDE SEQUENCE [LARGE SCALE GENOMIC DNA]</scope>
    <source>
        <strain evidence="3 4">PBTS2</strain>
    </source>
</reference>
<accession>A0A143QJL2</accession>
<dbReference type="InterPro" id="IPR036691">
    <property type="entry name" value="Endo/exonu/phosph_ase_sf"/>
</dbReference>
<organism evidence="3 4">
    <name type="scientific">Rhodococcoides fascians</name>
    <name type="common">Rhodococcus fascians</name>
    <dbReference type="NCBI Taxonomy" id="1828"/>
    <lineage>
        <taxon>Bacteria</taxon>
        <taxon>Bacillati</taxon>
        <taxon>Actinomycetota</taxon>
        <taxon>Actinomycetes</taxon>
        <taxon>Mycobacteriales</taxon>
        <taxon>Nocardiaceae</taxon>
        <taxon>Rhodococcoides</taxon>
    </lineage>
</organism>
<dbReference type="PATRIC" id="fig|1653479.3.peg.1703"/>
<proteinExistence type="predicted"/>